<dbReference type="InterPro" id="IPR020945">
    <property type="entry name" value="DMSO/NO3_reduct_chaperone"/>
</dbReference>
<keyword evidence="1" id="KW-0143">Chaperone</keyword>
<evidence type="ECO:0000313" key="3">
    <source>
        <dbReference type="Proteomes" id="UP000000422"/>
    </source>
</evidence>
<reference evidence="2 3" key="1">
    <citation type="journal article" date="2003" name="Proc. Natl. Acad. Sci. U.S.A.">
        <title>Complete genome sequence and analysis of Wolinella succinogenes.</title>
        <authorList>
            <person name="Baar C."/>
            <person name="Eppinger M."/>
            <person name="Raddatz G."/>
            <person name="Simon JM."/>
            <person name="Lanz C."/>
            <person name="Klimmek O."/>
            <person name="Nandakumar R."/>
            <person name="Gross R."/>
            <person name="Rosinus A."/>
            <person name="Keller H."/>
            <person name="Jagtap P."/>
            <person name="Linke B."/>
            <person name="Meyer F."/>
            <person name="Lederer H."/>
            <person name="Schuster S.C."/>
        </authorList>
    </citation>
    <scope>NUCLEOTIDE SEQUENCE [LARGE SCALE GENOMIC DNA]</scope>
    <source>
        <strain evidence="3">ATCC 29543 / DSM 1740 / CCUG 13145 / JCM 31913 / LMG 7466 / NCTC 11488 / FDC 602W</strain>
    </source>
</reference>
<dbReference type="HOGENOM" id="CLU_098311_0_0_7"/>
<dbReference type="InterPro" id="IPR036411">
    <property type="entry name" value="TorD-like_sf"/>
</dbReference>
<dbReference type="eggNOG" id="COG3381">
    <property type="taxonomic scope" value="Bacteria"/>
</dbReference>
<dbReference type="Pfam" id="PF02613">
    <property type="entry name" value="Nitrate_red_del"/>
    <property type="match status" value="1"/>
</dbReference>
<sequence>MMDVRSFDSGRILLYDFFSGLFLHDLLVGRKELLEKQLEILLQSPLEEGLEIPLGQMLSMVQKEGMEPIVAEYTELFVLPFTHRRIHLLLSHYKEGYVGGQALLDIRQRLRDFPIRMNEELCKESEEHFGFLLVLMRFLIENHGQVPLNSEVKVFKEFIAPYGESITQELISHPQARFYASAGKVLASFLGFERNLLK</sequence>
<dbReference type="PANTHER" id="PTHR34227">
    <property type="entry name" value="CHAPERONE PROTEIN YCDY"/>
    <property type="match status" value="1"/>
</dbReference>
<dbReference type="PANTHER" id="PTHR34227:SF1">
    <property type="entry name" value="DIMETHYL SULFOXIDE REDUCTASE CHAPERONE-RELATED"/>
    <property type="match status" value="1"/>
</dbReference>
<organism evidence="3">
    <name type="scientific">Wolinella succinogenes (strain ATCC 29543 / DSM 1740 / CCUG 13145 / JCM 31913 / LMG 7466 / NCTC 11488 / FDC 602W)</name>
    <name type="common">Vibrio succinogenes</name>
    <dbReference type="NCBI Taxonomy" id="273121"/>
    <lineage>
        <taxon>Bacteria</taxon>
        <taxon>Pseudomonadati</taxon>
        <taxon>Campylobacterota</taxon>
        <taxon>Epsilonproteobacteria</taxon>
        <taxon>Campylobacterales</taxon>
        <taxon>Helicobacteraceae</taxon>
        <taxon>Wolinella</taxon>
    </lineage>
</organism>
<gene>
    <name evidence="2" type="ordered locus">WS1144</name>
</gene>
<protein>
    <submittedName>
        <fullName evidence="2">Uncharacterized protein</fullName>
    </submittedName>
</protein>
<proteinExistence type="predicted"/>
<evidence type="ECO:0000256" key="1">
    <source>
        <dbReference type="ARBA" id="ARBA00023186"/>
    </source>
</evidence>
<dbReference type="Proteomes" id="UP000000422">
    <property type="component" value="Chromosome"/>
</dbReference>
<dbReference type="EMBL" id="BX571660">
    <property type="protein sequence ID" value="CAE10231.1"/>
    <property type="molecule type" value="Genomic_DNA"/>
</dbReference>
<dbReference type="KEGG" id="wsu:WS1144"/>
<accession>Q7MRP8</accession>
<dbReference type="SUPFAM" id="SSF89155">
    <property type="entry name" value="TorD-like"/>
    <property type="match status" value="1"/>
</dbReference>
<dbReference type="Gene3D" id="1.10.3480.10">
    <property type="entry name" value="TorD-like"/>
    <property type="match status" value="1"/>
</dbReference>
<evidence type="ECO:0000313" key="2">
    <source>
        <dbReference type="EMBL" id="CAE10231.1"/>
    </source>
</evidence>
<name>Q7MRP8_WOLSU</name>
<dbReference type="STRING" id="273121.WS1144"/>
<dbReference type="InterPro" id="IPR050289">
    <property type="entry name" value="TorD/DmsD_chaperones"/>
</dbReference>
<dbReference type="AlphaFoldDB" id="Q7MRP8"/>
<keyword evidence="3" id="KW-1185">Reference proteome</keyword>